<keyword evidence="4" id="KW-0325">Glycoprotein</keyword>
<dbReference type="RefSeq" id="XP_013335237.1">
    <property type="nucleotide sequence ID" value="XM_013479783.1"/>
</dbReference>
<evidence type="ECO:0000256" key="2">
    <source>
        <dbReference type="ARBA" id="ARBA00022737"/>
    </source>
</evidence>
<feature type="region of interest" description="Disordered" evidence="5">
    <location>
        <begin position="3796"/>
        <end position="3875"/>
    </location>
</feature>
<evidence type="ECO:0000256" key="1">
    <source>
        <dbReference type="ARBA" id="ARBA00022729"/>
    </source>
</evidence>
<dbReference type="SMART" id="SM00209">
    <property type="entry name" value="TSP1"/>
    <property type="match status" value="16"/>
</dbReference>
<evidence type="ECO:0000256" key="5">
    <source>
        <dbReference type="SAM" id="MobiDB-lite"/>
    </source>
</evidence>
<feature type="domain" description="LNR" evidence="7">
    <location>
        <begin position="417"/>
        <end position="462"/>
    </location>
</feature>
<dbReference type="Proteomes" id="UP000030763">
    <property type="component" value="Unassembled WGS sequence"/>
</dbReference>
<dbReference type="InterPro" id="IPR035976">
    <property type="entry name" value="Sushi/SCR/CCP_sf"/>
</dbReference>
<keyword evidence="10" id="KW-1185">Reference proteome</keyword>
<dbReference type="OrthoDB" id="446173at2759"/>
<sequence>MRQSRRDWAAESSRLPGCSSSYTLLSASTGACSQDLPVDVPGSSGGAGACGNCEASNGVACHRRARRRAACLQVDSTCAGWSGACAESRIAHVDESSGACNGSAALVRAAEAQPSSFGAAARRICRSTLPPVSFTMPCRKCIWLHARRVLPRGAWVLSLLVGIWLTVCCSRGCLAFREVAAATDSGSPDCPLMHSSCLINYTVPAPDYFYRRRNQAPAFPISIQGPLDGQQHRPQQAAEQEQQEEQQQQRVRFSGDSTSKAPLVVAGDQQVEDAKVLSQSEVFDFAVRRLQGIGGLFGSQRSGSGSGNSSGGADVGGGGGRRRSTQPPALSLELGDPLEGGGGRGSRPLLESNGLICEDDERVEDFGVKCRLIARSLGGRLGCEKRLIDISPDGRLPANIPAFSRVADACPMTCGLCEECAPGCALWFLGNTLCDEVCNNAACQFDGGDCWSADCVVGPWAEWSPCSVTCGGPGTERRRREVKSRAKQGGAPCPKLEETREGCNAEVPCPSHCQVGPWTDWSACSESCGPGLSVRERPVLKEPDVKGKLLLLSAFTAALQKSGLPLFSLLLEAVPRVFSQACPELQQERRCYLTSCASDCRVSEWTEWSACGASCGGGQQTRQRSVLSPPVEDGEPCPELLETRECNTFSCDGGCHLGDWSEWTECSKPCEGGSKTRTRTVLALEPDADCPPSSQTAPCNLHDCAIDCLASEWSPWTPCNVPCGVGTQRRMREVLEAPKGAGEQCPLLDQLRPCDRGPCKVDCLLSEWSAWSECSHPCGLGEQHRSRQVLEAPTNTGSPCGTLEETRPCGSHCPPKCILSDWTEWASCSALCQQVGVTNPTTTRSRVVLLEAVDCPNPSSLSESLLCSTLGFRCDVDCQVGPWSQWSACSRPCGGGSRRRTREITRVPQGNGKACRDLVEEAPCATTPCEAMVGQAVPDCVWGEWSEYGPCDATCGPGRRLSSRVVLAFPKDASGRVLQHLCPESERFEACQGPPCPVDCQVTAWGAWSSCTTTCGGGQQQRQRSVVRQPANGGRECPVLTETQVCGSYPCPKDCEMSPWSEWSTCSAICGEGKTFRSRRITSAASVDPPGLVCGATREDAACFSPAGPCPSDCELGEWSEWSDCSALCGGGTRQRFRRVEAFEVGGGRPCTGSKEDTEACNLQPCEPSCPVSEWSEWTECSSPCLPPDGSETTRRRYREILREPPPHARGICPPVEEVQRGCNADIPCPVNCAYTPWSSWGDCEGECDVGKQRRIRRILSEAKFGGEPCMETEQTADCSVDKPCIRDCLLSSWSEWGTCSATCGGGYKQRHREVVEAPINGGDPCDSLEEFEPCAEFSCFGSDCKVSEWGEWGACTKECGGGVHTRERQVLLPRTGNGADCPELQQRRGCGLHRCPGVPCEDSPDVPLLTGVECKVLLAMGCHRRLQELAEENNQPFPDDLPPEVRVSDACPKTCGVCAECAPGCQLRDLGNRHCDEPCNNEACQMDLGDCGGDCALGRLPPGIRLEPATSMMTEGQTLIASCADPDMRLSPFSSMRQLAITCVGKGEFTLEPPDLPLKKDEEEALVLPSCAPDPCPFIVVSGFTGDAAVFNGIFLRGDPHGSLPRFLQDTLGPSAHFLWAQETPPTVNKPIKRLIWRITQADPNAAAPNSGLTAAATGGDCVAEAAGGDAAVGCTDSWEVGVAGTQNGSKPLQATFKCIDEETRSQLEAQQLGPDESEEEEAVPQGPPVTVVAGVEMVCEDQQEVQEKSGKSCEALKKMLKCDFLLADAGVDLPSFLPPDATLALACPQTCGLCKQCSRGCPLWFLGNRYCDQACNVAACQFDKGDCGSAGKVGAAPQQEAEDTYEDDEEEFVAMSPHELDKQQQHKQYEEEEEDDPATACEDDPQVKAMGFTCKVLYAVAEGTPEGCNSRLQDLRPDEALPPGVPPITRVKDACPKTCRACNDPDRLRRPGSRTTDSASCQDDPLVAEMGYSCKLLLAVAEEDGEGCEARLVDLKPDQTLPPGIPHQTRVKDACPKTCNACDDPTRLQRPSTPPGAACTDFEFVGEAGSSCKLLLTLAQSQGLGGCSAPLSALLEEKHWPQGTPSDITLGDACPHTCDYCEESVLTRLRPPLEEEPSCLGGCCDNKMVEQETGYTCRQIKDFLNGDCSVELESLSSTPLPPDVPKGATLRDACPYTCGACPAQKCVDNPMVEQMGYSCEMLIAAAEGRGGCEALLSSLSGEPLPAGVPPTTRVRDACLKSCNACPPLVAGAEGPEAATATGGVATPSDCFDDGRLPQLGYSCAMLLDFASKGCETTLGELLPQSLSLPRHLHRHDMIKDFCPKTCGLCGSSLGGGGTVDAAGRRRSCRNNPMVERAGLSCALLVKASPLGCNAKLSDLSDDPLPPGVPPSATVRDACMLDCGGCIDVPTCFDGFQNGDEEGIDCGGRCRPCAPCDPSPLKALGEGVIQEGRGTAHGATRRLSCRAEFVRVAGRNGEEVICQDGTFSKPKLRCEPRTVTVQYIKAYIRNAGDLQYRAVPALFAALSAALRVQPPDELRLLAVGLDRRNDGLRASGVCEDDPRVAEMGYSCAMMEAFCDSKLHDLAAAQKKQLPDWLPKEARVKDAYNRRRLQAVLGSPLSSCPLLIDAGVLWTRTAVPFSSLLTDDLPERFLSALKQQFIERGVTLIDPTDKSLVSAAMALTSRPFTFAVEGTEQRRLPIALWESGFGSYSPASHSKAIFAAAGLPIPSSQAVDLPRILDRDGRRPGPPSYASVDYSFGEAPPVHMPLPPGVSTLRGACFDPLSYRSDANSCCSLQEELQVFVDGPCGALLYGRRLTQETVAAFCEKPVEGRYCWASFLSRVDSHKGRNGAACDLVQAVEAVVEAWCYKDNTSNASRYCFAQVEEALEAADLRSLGSKTSSQLDDICGETSCFRSNLRYLDNMTFLQTSWQLLHAPTDEGRQVDVSASPAEPSRSFDRVTEAAAAAARRLEGRPNVGTTSSKGFYQHTRRVLDARERAQYHMQAAVSAAAVFSGLQAQTDTSIRTPPERRQYSLGTAPRRRLGTLSRFQGPLTETLEEGLNLVCTKVENDYCQQTLVLLAQESPIRTPSLLLEPCASRCFVPLTGAVGAIVEAYGERYRDPWHSLLGSVMRAYGRFYCVTNERGDFCGRHFFDRYRAANPHKVAAQGLEVPLPDCQCPHSFLQDGQCDPECFNEACGWDGRDCLPSSMFPQLHAAVSSLVDPTCSLYHPDFECGGKCFKQYETARGVGGSGCCLGMGLDILGAVAAAEAAHPLGEVPWKVRRTVAFAEQICGAAADRTCSLGEPRPQLHLELRVVGLNSQVTLTDAGKVDEIFKALGTALTRKVGLVERDIARHFARADPRGVTIEFILDAGRDHAARVAQLLRQPVSAALSAAVSLENSLVKEVESAALRQLGRISLAPYLDLENGILGVEFVPDSLEEEQITSPAAGLGPQPPRRGDEGLHELPLQLPPEPCTEASFASLGPRYTEIKRTGLSGKGDPEVVVVACGLGYLPTRGRGADLGRAVCDNGKWVLEDGLDCRRTCMDRPVSYLYPQGAYIVSGPGWSLHGRAAPRTLQAEAEQIPSMVYHGTTTASTATHGASHGSAVFVRCAEGFAAGRGQEGSWLKCIDGEWKMQRPTFTCHRLCPEFEQLGNAYVVTGEGQHQGDEREVSCSRGYYPQRRVHRLVCSEGSWSALPFRCSRAMTPDLREGVGGFQKILQQMFSREGILGFIAFSILVLAATLIVILCWLFCCRGRAHRRQRERAEALQALKLAGVPMSELAAVAKARLCMPTGSSCASSVNASNFSSPLRSNKRRRSGKTSRSDCSATNCQEMVDLSRRIPARPPGDAVVPPPSEAPPTGRSSQRDPDESTPVPEWLAEECVLPAQAVRRATDPRCYSAAPATTSSLSSTPGSTIPCTNPCSHRVAHATHRGARLSENAHEASSEDTDAEVELMHSCEEEAAVASLRGGAAEKESHGNGATSIQGPAATPSLPCSTGAK</sequence>
<dbReference type="GO" id="GO:0031012">
    <property type="term" value="C:extracellular matrix"/>
    <property type="evidence" value="ECO:0007669"/>
    <property type="project" value="TreeGrafter"/>
</dbReference>
<feature type="region of interest" description="Disordered" evidence="5">
    <location>
        <begin position="221"/>
        <end position="259"/>
    </location>
</feature>
<dbReference type="InterPro" id="IPR000884">
    <property type="entry name" value="TSP1_rpt"/>
</dbReference>
<dbReference type="Pfam" id="PF00090">
    <property type="entry name" value="TSP_1"/>
    <property type="match status" value="4"/>
</dbReference>
<dbReference type="Gene3D" id="2.20.100.10">
    <property type="entry name" value="Thrombospondin type-1 (TSP1) repeat"/>
    <property type="match status" value="15"/>
</dbReference>
<keyword evidence="1" id="KW-0732">Signal</keyword>
<dbReference type="InterPro" id="IPR000436">
    <property type="entry name" value="Sushi_SCR_CCP_dom"/>
</dbReference>
<evidence type="ECO:0000259" key="8">
    <source>
        <dbReference type="PROSITE" id="PS50923"/>
    </source>
</evidence>
<feature type="region of interest" description="Disordered" evidence="5">
    <location>
        <begin position="1861"/>
        <end position="1885"/>
    </location>
</feature>
<evidence type="ECO:0000313" key="10">
    <source>
        <dbReference type="Proteomes" id="UP000030763"/>
    </source>
</evidence>
<feature type="domain" description="Sushi" evidence="8">
    <location>
        <begin position="3645"/>
        <end position="3703"/>
    </location>
</feature>
<evidence type="ECO:0000256" key="4">
    <source>
        <dbReference type="ARBA" id="ARBA00023180"/>
    </source>
</evidence>
<dbReference type="PANTHER" id="PTHR11311:SF15">
    <property type="entry name" value="SPONDIN-2"/>
    <property type="match status" value="1"/>
</dbReference>
<dbReference type="Pfam" id="PF19028">
    <property type="entry name" value="TSP1_spondin"/>
    <property type="match status" value="11"/>
</dbReference>
<keyword evidence="6" id="KW-1133">Transmembrane helix</keyword>
<dbReference type="PANTHER" id="PTHR11311">
    <property type="entry name" value="SPONDIN"/>
    <property type="match status" value="1"/>
</dbReference>
<dbReference type="InterPro" id="IPR044004">
    <property type="entry name" value="TSP1_spondin_dom"/>
</dbReference>
<dbReference type="InterPro" id="IPR051418">
    <property type="entry name" value="Spondin/Thrombospondin_T1"/>
</dbReference>
<evidence type="ECO:0000256" key="3">
    <source>
        <dbReference type="ARBA" id="ARBA00023157"/>
    </source>
</evidence>
<gene>
    <name evidence="9" type="ORF">EMWEY_00016750</name>
</gene>
<feature type="region of interest" description="Disordered" evidence="5">
    <location>
        <begin position="3964"/>
        <end position="4001"/>
    </location>
</feature>
<feature type="compositionally biased region" description="Gly residues" evidence="5">
    <location>
        <begin position="304"/>
        <end position="319"/>
    </location>
</feature>
<evidence type="ECO:0000259" key="7">
    <source>
        <dbReference type="PROSITE" id="PS50258"/>
    </source>
</evidence>
<proteinExistence type="predicted"/>
<reference evidence="9" key="2">
    <citation type="submission" date="2013-10" db="EMBL/GenBank/DDBJ databases">
        <authorList>
            <person name="Aslett M."/>
        </authorList>
    </citation>
    <scope>NUCLEOTIDE SEQUENCE [LARGE SCALE GENOMIC DNA]</scope>
    <source>
        <strain evidence="9">Weybridge</strain>
    </source>
</reference>
<dbReference type="GO" id="GO:0007155">
    <property type="term" value="P:cell adhesion"/>
    <property type="evidence" value="ECO:0007669"/>
    <property type="project" value="TreeGrafter"/>
</dbReference>
<dbReference type="FunFam" id="2.20.100.10:FF:000134">
    <property type="entry name" value="Uncharacterized protein"/>
    <property type="match status" value="1"/>
</dbReference>
<reference evidence="9" key="1">
    <citation type="submission" date="2013-10" db="EMBL/GenBank/DDBJ databases">
        <title>Genomic analysis of the causative agents of coccidiosis in chickens.</title>
        <authorList>
            <person name="Reid A.J."/>
            <person name="Blake D."/>
            <person name="Billington K."/>
            <person name="Browne H."/>
            <person name="Dunn M."/>
            <person name="Hung S."/>
            <person name="Kawahara F."/>
            <person name="Miranda-Saavedra D."/>
            <person name="Mourier T."/>
            <person name="Nagra H."/>
            <person name="Otto T.D."/>
            <person name="Rawlings N."/>
            <person name="Sanchez A."/>
            <person name="Sanders M."/>
            <person name="Subramaniam C."/>
            <person name="Tay Y."/>
            <person name="Dear P."/>
            <person name="Doerig C."/>
            <person name="Gruber A."/>
            <person name="Parkinson J."/>
            <person name="Shirley M."/>
            <person name="Wan K.L."/>
            <person name="Berriman M."/>
            <person name="Tomley F."/>
            <person name="Pain A."/>
        </authorList>
    </citation>
    <scope>NUCLEOTIDE SEQUENCE [LARGE SCALE GENOMIC DNA]</scope>
    <source>
        <strain evidence="9">Weybridge</strain>
    </source>
</reference>
<accession>U6M816</accession>
<dbReference type="PROSITE" id="PS50258">
    <property type="entry name" value="LNR"/>
    <property type="match status" value="1"/>
</dbReference>
<dbReference type="InterPro" id="IPR036383">
    <property type="entry name" value="TSP1_rpt_sf"/>
</dbReference>
<evidence type="ECO:0000256" key="6">
    <source>
        <dbReference type="SAM" id="Phobius"/>
    </source>
</evidence>
<dbReference type="EMBL" id="HG719740">
    <property type="protein sequence ID" value="CDJ58589.1"/>
    <property type="molecule type" value="Genomic_DNA"/>
</dbReference>
<name>U6M816_EIMMA</name>
<dbReference type="PROSITE" id="PS50092">
    <property type="entry name" value="TSP1"/>
    <property type="match status" value="15"/>
</dbReference>
<dbReference type="VEuPathDB" id="ToxoDB:EMWEY_00016750"/>
<keyword evidence="2" id="KW-0677">Repeat</keyword>
<organism evidence="9 10">
    <name type="scientific">Eimeria maxima</name>
    <name type="common">Coccidian parasite</name>
    <dbReference type="NCBI Taxonomy" id="5804"/>
    <lineage>
        <taxon>Eukaryota</taxon>
        <taxon>Sar</taxon>
        <taxon>Alveolata</taxon>
        <taxon>Apicomplexa</taxon>
        <taxon>Conoidasida</taxon>
        <taxon>Coccidia</taxon>
        <taxon>Eucoccidiorida</taxon>
        <taxon>Eimeriorina</taxon>
        <taxon>Eimeriidae</taxon>
        <taxon>Eimeria</taxon>
    </lineage>
</organism>
<feature type="compositionally biased region" description="Polar residues" evidence="5">
    <location>
        <begin position="3796"/>
        <end position="3812"/>
    </location>
</feature>
<dbReference type="OMA" id="NQCINNY"/>
<keyword evidence="3" id="KW-1015">Disulfide bond</keyword>
<keyword evidence="6" id="KW-0472">Membrane</keyword>
<dbReference type="PROSITE" id="PS51257">
    <property type="entry name" value="PROKAR_LIPOPROTEIN"/>
    <property type="match status" value="1"/>
</dbReference>
<feature type="region of interest" description="Disordered" evidence="5">
    <location>
        <begin position="1709"/>
        <end position="1728"/>
    </location>
</feature>
<dbReference type="PROSITE" id="PS50923">
    <property type="entry name" value="SUSHI"/>
    <property type="match status" value="1"/>
</dbReference>
<dbReference type="InterPro" id="IPR000800">
    <property type="entry name" value="Notch_dom"/>
</dbReference>
<dbReference type="Pfam" id="PF00066">
    <property type="entry name" value="Notch"/>
    <property type="match status" value="3"/>
</dbReference>
<feature type="region of interest" description="Disordered" evidence="5">
    <location>
        <begin position="298"/>
        <end position="347"/>
    </location>
</feature>
<dbReference type="GeneID" id="25335661"/>
<dbReference type="Gene3D" id="3.30.300.320">
    <property type="match status" value="2"/>
</dbReference>
<dbReference type="Gene3D" id="4.10.470.20">
    <property type="match status" value="2"/>
</dbReference>
<dbReference type="SMART" id="SM00004">
    <property type="entry name" value="NL"/>
    <property type="match status" value="4"/>
</dbReference>
<dbReference type="SUPFAM" id="SSF82895">
    <property type="entry name" value="TSP-1 type 1 repeat"/>
    <property type="match status" value="15"/>
</dbReference>
<feature type="compositionally biased region" description="Low complexity" evidence="5">
    <location>
        <begin position="235"/>
        <end position="249"/>
    </location>
</feature>
<dbReference type="SMART" id="SM00032">
    <property type="entry name" value="CCP"/>
    <property type="match status" value="3"/>
</dbReference>
<protein>
    <submittedName>
        <fullName evidence="9">Thrombospondin type 1 domain-containing protein, putative</fullName>
    </submittedName>
</protein>
<evidence type="ECO:0000313" key="9">
    <source>
        <dbReference type="EMBL" id="CDJ58589.1"/>
    </source>
</evidence>
<feature type="transmembrane region" description="Helical" evidence="6">
    <location>
        <begin position="3729"/>
        <end position="3753"/>
    </location>
</feature>
<feature type="compositionally biased region" description="Acidic residues" evidence="5">
    <location>
        <begin position="1872"/>
        <end position="1885"/>
    </location>
</feature>
<dbReference type="SUPFAM" id="SSF57535">
    <property type="entry name" value="Complement control module/SCR domain"/>
    <property type="match status" value="1"/>
</dbReference>
<dbReference type="FunFam" id="2.20.100.10:FF:000019">
    <property type="entry name" value="Thrombospondin type 1 domain containing 7A"/>
    <property type="match status" value="2"/>
</dbReference>
<feature type="compositionally biased region" description="Basic and acidic residues" evidence="5">
    <location>
        <begin position="1861"/>
        <end position="1871"/>
    </location>
</feature>
<keyword evidence="6" id="KW-0812">Transmembrane</keyword>